<keyword evidence="3" id="KW-1185">Reference proteome</keyword>
<proteinExistence type="predicted"/>
<dbReference type="PROSITE" id="PS50006">
    <property type="entry name" value="FHA_DOMAIN"/>
    <property type="match status" value="1"/>
</dbReference>
<dbReference type="AlphaFoldDB" id="A0AAN8UX77"/>
<evidence type="ECO:0000259" key="1">
    <source>
        <dbReference type="PROSITE" id="PS50006"/>
    </source>
</evidence>
<feature type="domain" description="FHA" evidence="1">
    <location>
        <begin position="1"/>
        <end position="38"/>
    </location>
</feature>
<reference evidence="2 3" key="1">
    <citation type="submission" date="2023-12" db="EMBL/GenBank/DDBJ databases">
        <title>A high-quality genome assembly for Dillenia turbinata (Dilleniales).</title>
        <authorList>
            <person name="Chanderbali A."/>
        </authorList>
    </citation>
    <scope>NUCLEOTIDE SEQUENCE [LARGE SCALE GENOMIC DNA]</scope>
    <source>
        <strain evidence="2">LSX21</strain>
        <tissue evidence="2">Leaf</tissue>
    </source>
</reference>
<dbReference type="InterPro" id="IPR000253">
    <property type="entry name" value="FHA_dom"/>
</dbReference>
<dbReference type="Pfam" id="PF00498">
    <property type="entry name" value="FHA"/>
    <property type="match status" value="1"/>
</dbReference>
<evidence type="ECO:0000313" key="2">
    <source>
        <dbReference type="EMBL" id="KAK6923525.1"/>
    </source>
</evidence>
<dbReference type="SUPFAM" id="SSF49879">
    <property type="entry name" value="SMAD/FHA domain"/>
    <property type="match status" value="1"/>
</dbReference>
<dbReference type="EMBL" id="JBAMMX010000018">
    <property type="protein sequence ID" value="KAK6923525.1"/>
    <property type="molecule type" value="Genomic_DNA"/>
</dbReference>
<dbReference type="InterPro" id="IPR050923">
    <property type="entry name" value="Cell_Proc_Reg/RNA_Proc"/>
</dbReference>
<gene>
    <name evidence="2" type="ORF">RJ641_011829</name>
</gene>
<dbReference type="Gene3D" id="2.60.200.20">
    <property type="match status" value="1"/>
</dbReference>
<comment type="caution">
    <text evidence="2">The sequence shown here is derived from an EMBL/GenBank/DDBJ whole genome shotgun (WGS) entry which is preliminary data.</text>
</comment>
<dbReference type="CDD" id="cd00060">
    <property type="entry name" value="FHA"/>
    <property type="match status" value="1"/>
</dbReference>
<dbReference type="InterPro" id="IPR008984">
    <property type="entry name" value="SMAD_FHA_dom_sf"/>
</dbReference>
<dbReference type="PANTHER" id="PTHR23308">
    <property type="entry name" value="NUCLEAR INHIBITOR OF PROTEIN PHOSPHATASE-1"/>
    <property type="match status" value="1"/>
</dbReference>
<organism evidence="2 3">
    <name type="scientific">Dillenia turbinata</name>
    <dbReference type="NCBI Taxonomy" id="194707"/>
    <lineage>
        <taxon>Eukaryota</taxon>
        <taxon>Viridiplantae</taxon>
        <taxon>Streptophyta</taxon>
        <taxon>Embryophyta</taxon>
        <taxon>Tracheophyta</taxon>
        <taxon>Spermatophyta</taxon>
        <taxon>Magnoliopsida</taxon>
        <taxon>eudicotyledons</taxon>
        <taxon>Gunneridae</taxon>
        <taxon>Pentapetalae</taxon>
        <taxon>Dilleniales</taxon>
        <taxon>Dilleniaceae</taxon>
        <taxon>Dillenia</taxon>
    </lineage>
</organism>
<name>A0AAN8UX77_9MAGN</name>
<protein>
    <submittedName>
        <fullName evidence="2">Forkhead-associated (FHA) domain</fullName>
    </submittedName>
</protein>
<dbReference type="Proteomes" id="UP001370490">
    <property type="component" value="Unassembled WGS sequence"/>
</dbReference>
<sequence length="114" mass="13074">MKDAGISPKHLSINFVSNKWKISDFDKYNGTFINGVSIPTSKPWDLEEGDVVKIGGYTSFKVSIQDEESMNQVQRNPWRRGAVSMEEKIEEAIERSKPIKNTNFCNFTQQFPKI</sequence>
<accession>A0AAN8UX77</accession>
<evidence type="ECO:0000313" key="3">
    <source>
        <dbReference type="Proteomes" id="UP001370490"/>
    </source>
</evidence>